<sequence>IDDLNDNGPSEGVNEGVNEYDPTEGDKVGPTAEVINEKEGEQGTDKGKGVRIDDDVLDDLLNEVDYEEDSEDSALGI</sequence>
<accession>A0A392UQ87</accession>
<feature type="region of interest" description="Disordered" evidence="1">
    <location>
        <begin position="1"/>
        <end position="51"/>
    </location>
</feature>
<organism evidence="2 3">
    <name type="scientific">Trifolium medium</name>
    <dbReference type="NCBI Taxonomy" id="97028"/>
    <lineage>
        <taxon>Eukaryota</taxon>
        <taxon>Viridiplantae</taxon>
        <taxon>Streptophyta</taxon>
        <taxon>Embryophyta</taxon>
        <taxon>Tracheophyta</taxon>
        <taxon>Spermatophyta</taxon>
        <taxon>Magnoliopsida</taxon>
        <taxon>eudicotyledons</taxon>
        <taxon>Gunneridae</taxon>
        <taxon>Pentapetalae</taxon>
        <taxon>rosids</taxon>
        <taxon>fabids</taxon>
        <taxon>Fabales</taxon>
        <taxon>Fabaceae</taxon>
        <taxon>Papilionoideae</taxon>
        <taxon>50 kb inversion clade</taxon>
        <taxon>NPAAA clade</taxon>
        <taxon>Hologalegina</taxon>
        <taxon>IRL clade</taxon>
        <taxon>Trifolieae</taxon>
        <taxon>Trifolium</taxon>
    </lineage>
</organism>
<feature type="compositionally biased region" description="Basic and acidic residues" evidence="1">
    <location>
        <begin position="35"/>
        <end position="51"/>
    </location>
</feature>
<comment type="caution">
    <text evidence="2">The sequence shown here is derived from an EMBL/GenBank/DDBJ whole genome shotgun (WGS) entry which is preliminary data.</text>
</comment>
<keyword evidence="3" id="KW-1185">Reference proteome</keyword>
<dbReference type="Proteomes" id="UP000265520">
    <property type="component" value="Unassembled WGS sequence"/>
</dbReference>
<name>A0A392UQ87_9FABA</name>
<proteinExistence type="predicted"/>
<reference evidence="2 3" key="1">
    <citation type="journal article" date="2018" name="Front. Plant Sci.">
        <title>Red Clover (Trifolium pratense) and Zigzag Clover (T. medium) - A Picture of Genomic Similarities and Differences.</title>
        <authorList>
            <person name="Dluhosova J."/>
            <person name="Istvanek J."/>
            <person name="Nedelnik J."/>
            <person name="Repkova J."/>
        </authorList>
    </citation>
    <scope>NUCLEOTIDE SEQUENCE [LARGE SCALE GENOMIC DNA]</scope>
    <source>
        <strain evidence="3">cv. 10/8</strain>
        <tissue evidence="2">Leaf</tissue>
    </source>
</reference>
<evidence type="ECO:0000313" key="2">
    <source>
        <dbReference type="EMBL" id="MCI74897.1"/>
    </source>
</evidence>
<dbReference type="AlphaFoldDB" id="A0A392UQ87"/>
<dbReference type="EMBL" id="LXQA010870460">
    <property type="protein sequence ID" value="MCI74897.1"/>
    <property type="molecule type" value="Genomic_DNA"/>
</dbReference>
<feature type="non-terminal residue" evidence="2">
    <location>
        <position position="77"/>
    </location>
</feature>
<evidence type="ECO:0000256" key="1">
    <source>
        <dbReference type="SAM" id="MobiDB-lite"/>
    </source>
</evidence>
<protein>
    <submittedName>
        <fullName evidence="2">Uncharacterized protein</fullName>
    </submittedName>
</protein>
<evidence type="ECO:0000313" key="3">
    <source>
        <dbReference type="Proteomes" id="UP000265520"/>
    </source>
</evidence>
<feature type="non-terminal residue" evidence="2">
    <location>
        <position position="1"/>
    </location>
</feature>